<organism evidence="1 2">
    <name type="scientific">Saccharomonospora cyanea NA-134</name>
    <dbReference type="NCBI Taxonomy" id="882082"/>
    <lineage>
        <taxon>Bacteria</taxon>
        <taxon>Bacillati</taxon>
        <taxon>Actinomycetota</taxon>
        <taxon>Actinomycetes</taxon>
        <taxon>Pseudonocardiales</taxon>
        <taxon>Pseudonocardiaceae</taxon>
        <taxon>Saccharomonospora</taxon>
    </lineage>
</organism>
<sequence length="82" mass="9463">MARTKPGIKSVKIENLNIWADGDGMIHLTTDDPDVRDDFKNTYVSNNPDHLRYHPALYARLARILRRFDKEVPGWEDEPAAN</sequence>
<proteinExistence type="predicted"/>
<keyword evidence="2" id="KW-1185">Reference proteome</keyword>
<protein>
    <submittedName>
        <fullName evidence="1">Uncharacterized protein</fullName>
    </submittedName>
</protein>
<evidence type="ECO:0000313" key="1">
    <source>
        <dbReference type="EMBL" id="EHR60606.1"/>
    </source>
</evidence>
<dbReference type="Proteomes" id="UP000002791">
    <property type="component" value="Chromosome"/>
</dbReference>
<dbReference type="EMBL" id="CM001440">
    <property type="protein sequence ID" value="EHR60606.1"/>
    <property type="molecule type" value="Genomic_DNA"/>
</dbReference>
<accession>H5XHC1</accession>
<evidence type="ECO:0000313" key="2">
    <source>
        <dbReference type="Proteomes" id="UP000002791"/>
    </source>
</evidence>
<dbReference type="eggNOG" id="ENOG50312KU">
    <property type="taxonomic scope" value="Bacteria"/>
</dbReference>
<dbReference type="RefSeq" id="WP_005455344.1">
    <property type="nucleotide sequence ID" value="NZ_CM001440.1"/>
</dbReference>
<dbReference type="AlphaFoldDB" id="H5XHC1"/>
<name>H5XHC1_9PSEU</name>
<dbReference type="HOGENOM" id="CLU_2556234_0_0_11"/>
<dbReference type="OrthoDB" id="5193508at2"/>
<gene>
    <name evidence="1" type="ORF">SaccyDRAFT_1708</name>
</gene>
<reference evidence="1 2" key="1">
    <citation type="submission" date="2011-11" db="EMBL/GenBank/DDBJ databases">
        <title>The Noncontiguous Finished sequence of Saccharomonospora cyanea NA-134.</title>
        <authorList>
            <consortium name="US DOE Joint Genome Institute"/>
            <person name="Lucas S."/>
            <person name="Han J."/>
            <person name="Lapidus A."/>
            <person name="Cheng J.-F."/>
            <person name="Goodwin L."/>
            <person name="Pitluck S."/>
            <person name="Peters L."/>
            <person name="Ovchinnikova G."/>
            <person name="Lu M."/>
            <person name="Detter J.C."/>
            <person name="Han C."/>
            <person name="Tapia R."/>
            <person name="Land M."/>
            <person name="Hauser L."/>
            <person name="Kyrpides N."/>
            <person name="Ivanova N."/>
            <person name="Pagani I."/>
            <person name="Brambilla E.-M."/>
            <person name="Klenk H.-P."/>
            <person name="Woyke T."/>
        </authorList>
    </citation>
    <scope>NUCLEOTIDE SEQUENCE [LARGE SCALE GENOMIC DNA]</scope>
    <source>
        <strain evidence="1 2">NA-134</strain>
    </source>
</reference>